<comment type="caution">
    <text evidence="1">The sequence shown here is derived from an EMBL/GenBank/DDBJ whole genome shotgun (WGS) entry which is preliminary data.</text>
</comment>
<dbReference type="AlphaFoldDB" id="A0A7W3ZA10"/>
<keyword evidence="2" id="KW-1185">Reference proteome</keyword>
<name>A0A7W3ZA10_9PSEU</name>
<protein>
    <submittedName>
        <fullName evidence="1">Uncharacterized protein</fullName>
    </submittedName>
</protein>
<accession>A0A7W3ZA10</accession>
<proteinExistence type="predicted"/>
<evidence type="ECO:0000313" key="2">
    <source>
        <dbReference type="Proteomes" id="UP000526734"/>
    </source>
</evidence>
<dbReference type="EMBL" id="JACGZW010000004">
    <property type="protein sequence ID" value="MBB1153971.1"/>
    <property type="molecule type" value="Genomic_DNA"/>
</dbReference>
<organism evidence="1 2">
    <name type="scientific">Amycolatopsis dendrobii</name>
    <dbReference type="NCBI Taxonomy" id="2760662"/>
    <lineage>
        <taxon>Bacteria</taxon>
        <taxon>Bacillati</taxon>
        <taxon>Actinomycetota</taxon>
        <taxon>Actinomycetes</taxon>
        <taxon>Pseudonocardiales</taxon>
        <taxon>Pseudonocardiaceae</taxon>
        <taxon>Amycolatopsis</taxon>
    </lineage>
</organism>
<dbReference type="Proteomes" id="UP000526734">
    <property type="component" value="Unassembled WGS sequence"/>
</dbReference>
<evidence type="ECO:0000313" key="1">
    <source>
        <dbReference type="EMBL" id="MBB1153971.1"/>
    </source>
</evidence>
<dbReference type="RefSeq" id="WP_182891061.1">
    <property type="nucleotide sequence ID" value="NZ_JACGZW010000004.1"/>
</dbReference>
<reference evidence="1 2" key="1">
    <citation type="submission" date="2020-08" db="EMBL/GenBank/DDBJ databases">
        <title>Amycolatopsis sp. nov. DR6-1 isolated from Dendrobium heterocarpum.</title>
        <authorList>
            <person name="Tedsree N."/>
            <person name="Kuncharoen N."/>
            <person name="Likhitwitayawuid K."/>
            <person name="Tanasupawat S."/>
        </authorList>
    </citation>
    <scope>NUCLEOTIDE SEQUENCE [LARGE SCALE GENOMIC DNA]</scope>
    <source>
        <strain evidence="1 2">DR6-1</strain>
    </source>
</reference>
<sequence>MRYDVQKLREAVKTAIANERAELETRHAQRITNYTELSNQWFDKHAEAWRQFGTLIGRRIRAGKPITPKDIPVDRKGYGRFATFDETEPGKFVGGPSSDLRIMSAALDLITDDTVSPSELAKLGVRASELRTVLLLARTDA</sequence>
<gene>
    <name evidence="1" type="ORF">H4281_12585</name>
</gene>